<keyword evidence="2" id="KW-0813">Transport</keyword>
<feature type="chain" id="PRO_5028996144" evidence="4">
    <location>
        <begin position="31"/>
        <end position="432"/>
    </location>
</feature>
<dbReference type="AlphaFoldDB" id="A0A7G5DPP6"/>
<keyword evidence="3 4" id="KW-0732">Signal</keyword>
<evidence type="ECO:0000256" key="1">
    <source>
        <dbReference type="ARBA" id="ARBA00009075"/>
    </source>
</evidence>
<protein>
    <submittedName>
        <fullName evidence="5">OprD family porin</fullName>
    </submittedName>
</protein>
<organism evidence="5 6">
    <name type="scientific">Pseudomonas berkeleyensis</name>
    <dbReference type="NCBI Taxonomy" id="2726956"/>
    <lineage>
        <taxon>Bacteria</taxon>
        <taxon>Pseudomonadati</taxon>
        <taxon>Pseudomonadota</taxon>
        <taxon>Gammaproteobacteria</taxon>
        <taxon>Pseudomonadales</taxon>
        <taxon>Pseudomonadaceae</taxon>
        <taxon>Pseudomonas</taxon>
    </lineage>
</organism>
<dbReference type="GO" id="GO:0015288">
    <property type="term" value="F:porin activity"/>
    <property type="evidence" value="ECO:0007669"/>
    <property type="project" value="TreeGrafter"/>
</dbReference>
<evidence type="ECO:0000256" key="4">
    <source>
        <dbReference type="SAM" id="SignalP"/>
    </source>
</evidence>
<dbReference type="PANTHER" id="PTHR34596">
    <property type="entry name" value="CHITOPORIN"/>
    <property type="match status" value="1"/>
</dbReference>
<keyword evidence="6" id="KW-1185">Reference proteome</keyword>
<proteinExistence type="inferred from homology"/>
<dbReference type="InterPro" id="IPR023614">
    <property type="entry name" value="Porin_dom_sf"/>
</dbReference>
<dbReference type="RefSeq" id="WP_182369823.1">
    <property type="nucleotide sequence ID" value="NZ_CP059139.1"/>
</dbReference>
<gene>
    <name evidence="5" type="ORF">HS968_01300</name>
</gene>
<reference evidence="5 6" key="1">
    <citation type="journal article" date="2020" name="G3 (Bethesda)">
        <title>CeMbio - The Caenorhabditis elegans Microbiome Resource.</title>
        <authorList>
            <person name="Dirksen P."/>
            <person name="Assie A."/>
            <person name="Zimmermann J."/>
            <person name="Zhang F."/>
            <person name="Tietje A.M."/>
            <person name="Marsh S.A."/>
            <person name="Felix M.A."/>
            <person name="Shapira M."/>
            <person name="Kaleta C."/>
            <person name="Schulenburg H."/>
            <person name="Samuel B."/>
        </authorList>
    </citation>
    <scope>NUCLEOTIDE SEQUENCE [LARGE SCALE GENOMIC DNA]</scope>
    <source>
        <strain evidence="5 6">MSPm1</strain>
    </source>
</reference>
<dbReference type="Pfam" id="PF03573">
    <property type="entry name" value="OprD"/>
    <property type="match status" value="1"/>
</dbReference>
<evidence type="ECO:0000313" key="6">
    <source>
        <dbReference type="Proteomes" id="UP000515276"/>
    </source>
</evidence>
<dbReference type="GO" id="GO:0016020">
    <property type="term" value="C:membrane"/>
    <property type="evidence" value="ECO:0007669"/>
    <property type="project" value="InterPro"/>
</dbReference>
<dbReference type="InterPro" id="IPR005318">
    <property type="entry name" value="OM_porin_bac"/>
</dbReference>
<sequence length="432" mass="47460">MTPTFCRTPLFAACSLVSAIAALPFGSVHAAGFVEDAKVTLGLRNYYFNRNYLNGTDPMIGPATNRERQGQAEGWTQSFILDARSGYTQGTVGFGLDVLGLYSIKLDGNRGAANTQLLPIHDDGQAADDFGRTAVAAKAKLSKTELKVGEWFAVLPILRADDGRSLPQTFQGAQLTSNEIDGLTLYGGQFWKNSQRHDASREEMAFNSGTPAGLVEGDDFNFAGGEYRFNGNNTMVGAWHARLENVYQQSYVQLTHSQQVGDWVLGANLGYVTGKEEGSAKAGNLDNKVYQGAFTAKTGNNTFMVAYQKLSGDTKFMRIDGTSGGTLVNDGFTNSYDNPEERSWQVRHDYNFAGLGIPGLTLMNRYVSGDNIKTANRDNAEEWGRESELAYTIQEGSLKNLSIRWRNSDVRRDVGQDLHENRLIINYPLSIL</sequence>
<accession>A0A7G5DPP6</accession>
<evidence type="ECO:0000256" key="3">
    <source>
        <dbReference type="ARBA" id="ARBA00022729"/>
    </source>
</evidence>
<dbReference type="Gene3D" id="2.40.160.10">
    <property type="entry name" value="Porin"/>
    <property type="match status" value="1"/>
</dbReference>
<evidence type="ECO:0000313" key="5">
    <source>
        <dbReference type="EMBL" id="QMV63721.1"/>
    </source>
</evidence>
<comment type="similarity">
    <text evidence="1">Belongs to the outer membrane porin (Opr) (TC 1.B.25) family.</text>
</comment>
<name>A0A7G5DPP6_9PSED</name>
<dbReference type="PANTHER" id="PTHR34596:SF2">
    <property type="entry name" value="CHITOPORIN"/>
    <property type="match status" value="1"/>
</dbReference>
<dbReference type="EMBL" id="CP059139">
    <property type="protein sequence ID" value="QMV63721.1"/>
    <property type="molecule type" value="Genomic_DNA"/>
</dbReference>
<dbReference type="Proteomes" id="UP000515276">
    <property type="component" value="Chromosome"/>
</dbReference>
<evidence type="ECO:0000256" key="2">
    <source>
        <dbReference type="ARBA" id="ARBA00022448"/>
    </source>
</evidence>
<feature type="signal peptide" evidence="4">
    <location>
        <begin position="1"/>
        <end position="30"/>
    </location>
</feature>